<keyword evidence="5" id="KW-1185">Reference proteome</keyword>
<dbReference type="CDD" id="cd01169">
    <property type="entry name" value="HMPP_kinase"/>
    <property type="match status" value="1"/>
</dbReference>
<evidence type="ECO:0000256" key="2">
    <source>
        <dbReference type="ARBA" id="ARBA00012135"/>
    </source>
</evidence>
<organism evidence="4 5">
    <name type="scientific">Intestinicryptomonas porci</name>
    <dbReference type="NCBI Taxonomy" id="2926320"/>
    <lineage>
        <taxon>Bacteria</taxon>
        <taxon>Pseudomonadati</taxon>
        <taxon>Verrucomicrobiota</taxon>
        <taxon>Opitutia</taxon>
        <taxon>Opitutales</taxon>
        <taxon>Intestinicryptomonaceae</taxon>
        <taxon>Intestinicryptomonas</taxon>
    </lineage>
</organism>
<dbReference type="Pfam" id="PF08543">
    <property type="entry name" value="Phos_pyr_kin"/>
    <property type="match status" value="1"/>
</dbReference>
<dbReference type="PANTHER" id="PTHR20858:SF17">
    <property type="entry name" value="HYDROXYMETHYLPYRIMIDINE_PHOSPHOMETHYLPYRIMIDINE KINASE THI20-RELATED"/>
    <property type="match status" value="1"/>
</dbReference>
<sequence length="260" mass="27189">MKAAMTVAGSDSGAGAGIQADIFAIASQGVFATSAVAALTAQNPSGVRSIFPVSADFLTAQMESVCEYFKPCAAKCGMMFNAELVNAAADFFGKHREIKLVVDPVMISTSGTKLLSDGAVFALTARLMPLAVLSTPNLDEACFLLNCAKIDSSNLEKSAVRLSEMLGSPVLLKGGHLHGDEIIDVLAENGEVSLFKSKRVLGVDTHGSGCTLSATIAARLALGDGLKDAVASSRDYLLRSMEKSLSVAGKRFINHFPNKK</sequence>
<dbReference type="GO" id="GO:0008972">
    <property type="term" value="F:phosphomethylpyrimidine kinase activity"/>
    <property type="evidence" value="ECO:0007669"/>
    <property type="project" value="UniProtKB-EC"/>
</dbReference>
<dbReference type="RefSeq" id="WP_370396111.1">
    <property type="nucleotide sequence ID" value="NZ_JALBUT010000001.1"/>
</dbReference>
<dbReference type="SUPFAM" id="SSF53613">
    <property type="entry name" value="Ribokinase-like"/>
    <property type="match status" value="1"/>
</dbReference>
<reference evidence="4 5" key="1">
    <citation type="submission" date="2022-03" db="EMBL/GenBank/DDBJ databases">
        <title>Novel taxa within the pig intestine.</title>
        <authorList>
            <person name="Wylensek D."/>
            <person name="Bishof K."/>
            <person name="Afrizal A."/>
            <person name="Clavel T."/>
        </authorList>
    </citation>
    <scope>NUCLEOTIDE SEQUENCE [LARGE SCALE GENOMIC DNA]</scope>
    <source>
        <strain evidence="4 5">CLA-KB-P66</strain>
    </source>
</reference>
<dbReference type="NCBIfam" id="TIGR00097">
    <property type="entry name" value="HMP-P_kinase"/>
    <property type="match status" value="1"/>
</dbReference>
<comment type="caution">
    <text evidence="4">The sequence shown here is derived from an EMBL/GenBank/DDBJ whole genome shotgun (WGS) entry which is preliminary data.</text>
</comment>
<accession>A0ABU4WDN1</accession>
<dbReference type="InterPro" id="IPR013749">
    <property type="entry name" value="PM/HMP-P_kinase-1"/>
</dbReference>
<dbReference type="PANTHER" id="PTHR20858">
    <property type="entry name" value="PHOSPHOMETHYLPYRIMIDINE KINASE"/>
    <property type="match status" value="1"/>
</dbReference>
<dbReference type="Gene3D" id="3.40.1190.20">
    <property type="match status" value="1"/>
</dbReference>
<evidence type="ECO:0000259" key="3">
    <source>
        <dbReference type="Pfam" id="PF08543"/>
    </source>
</evidence>
<evidence type="ECO:0000313" key="5">
    <source>
        <dbReference type="Proteomes" id="UP001275932"/>
    </source>
</evidence>
<keyword evidence="4" id="KW-0808">Transferase</keyword>
<dbReference type="EMBL" id="JALBUT010000001">
    <property type="protein sequence ID" value="MDX8414661.1"/>
    <property type="molecule type" value="Genomic_DNA"/>
</dbReference>
<protein>
    <recommendedName>
        <fullName evidence="2">hydroxymethylpyrimidine kinase</fullName>
        <ecNumber evidence="2">2.7.1.49</ecNumber>
    </recommendedName>
</protein>
<dbReference type="EC" id="2.7.1.49" evidence="2"/>
<feature type="domain" description="Pyridoxamine kinase/Phosphomethylpyrimidine kinase" evidence="3">
    <location>
        <begin position="11"/>
        <end position="248"/>
    </location>
</feature>
<name>A0ABU4WDN1_9BACT</name>
<dbReference type="InterPro" id="IPR029056">
    <property type="entry name" value="Ribokinase-like"/>
</dbReference>
<comment type="pathway">
    <text evidence="1">Cofactor biosynthesis; thiamine diphosphate biosynthesis.</text>
</comment>
<dbReference type="Proteomes" id="UP001275932">
    <property type="component" value="Unassembled WGS sequence"/>
</dbReference>
<gene>
    <name evidence="4" type="primary">thiD</name>
    <name evidence="4" type="ORF">MOX91_00480</name>
</gene>
<dbReference type="InterPro" id="IPR004399">
    <property type="entry name" value="HMP/HMP-P_kinase_dom"/>
</dbReference>
<evidence type="ECO:0000256" key="1">
    <source>
        <dbReference type="ARBA" id="ARBA00004948"/>
    </source>
</evidence>
<evidence type="ECO:0000313" key="4">
    <source>
        <dbReference type="EMBL" id="MDX8414661.1"/>
    </source>
</evidence>
<dbReference type="GO" id="GO:0008902">
    <property type="term" value="F:hydroxymethylpyrimidine kinase activity"/>
    <property type="evidence" value="ECO:0007669"/>
    <property type="project" value="UniProtKB-EC"/>
</dbReference>
<proteinExistence type="predicted"/>
<keyword evidence="4" id="KW-0418">Kinase</keyword>